<dbReference type="EMBL" id="CAJNOR010009173">
    <property type="protein sequence ID" value="CAF1641873.1"/>
    <property type="molecule type" value="Genomic_DNA"/>
</dbReference>
<accession>A0A816DY73</accession>
<evidence type="ECO:0000313" key="2">
    <source>
        <dbReference type="EMBL" id="CAF1641873.1"/>
    </source>
</evidence>
<dbReference type="PROSITE" id="PS50878">
    <property type="entry name" value="RT_POL"/>
    <property type="match status" value="1"/>
</dbReference>
<dbReference type="AlphaFoldDB" id="A0A816DY73"/>
<dbReference type="Proteomes" id="UP000663828">
    <property type="component" value="Unassembled WGS sequence"/>
</dbReference>
<dbReference type="Pfam" id="PF26215">
    <property type="entry name" value="HTH_animal"/>
    <property type="match status" value="1"/>
</dbReference>
<proteinExistence type="predicted"/>
<reference evidence="2" key="1">
    <citation type="submission" date="2021-02" db="EMBL/GenBank/DDBJ databases">
        <authorList>
            <person name="Nowell W R."/>
        </authorList>
    </citation>
    <scope>NUCLEOTIDE SEQUENCE</scope>
</reference>
<protein>
    <recommendedName>
        <fullName evidence="1">Reverse transcriptase domain-containing protein</fullName>
    </recommendedName>
</protein>
<dbReference type="InterPro" id="IPR058912">
    <property type="entry name" value="HTH_animal"/>
</dbReference>
<sequence>MPFLTGFLLIQLTKKYWQTIANAQKITEQIEILRQRISLQRIEPKINKTIDRSLDHVQPMLNNAALEKDQRAGLISRYSKIITQYKFDLIALNLDTLENIRRGHEQSISDLEEKLAQVCPPLLRQAIADRQQIMIKRHQKLLEHKLKSSRSRRRSSYSNSVIYTQITASLPSIEVYLNLSPQQMSMLINGLKYVVPCQTQFIVAAASGPFIDTIVNEQFESIFTIVRNCLNDRGILSSDIRVKMALPELRQIVDTFKSQKISKQLKERARHEYKTIRSIRRLLHERPDIVICRTDKTKALYIGNRTTMARKAYEYMDKTTAYEELVDGRSPLSDILQGLHTLLDYVVRTHGLTDKQRKTLLPNLSRLELAHYHGLPETHKNGIPLQPIIASISSPTTLLSKFLNNLLAPIYLQVARETTFINDIDLVRKLESHVDKGFFNSTTIFVTADVKDLYTMIPRQGATLALMRFLEKYTKHGKIGTLSIDYILRMAPFILDSNYFVYTNKYYRQIRGEAMGSAFTQVLANIYMFEWEQELIAYIHQHNGIYGRYIVDIFIVTNQSLAEVQLELRKAQTKDINIKITPVIGTSVNFLDVIVINENGHLRTSIYHKPTAQPYFLPYTSDHRRHIDRNIPYTALLRAARLCSNVEDFDIERIRIDMSLLLNHYPPRFISYYFNKFFENNNAVSVLQRLDKNVYRQLHRDLLHKCTRREKQLNMMTKDPIQFPTVLQQKPWDKSIMYLRYKYDSGLTRHFPKQFHEWWDKHFKYAAKDLNNVSIRMIGNSNRTLEQWFIHKKPSKELLTRMDTKLN</sequence>
<organism evidence="2 3">
    <name type="scientific">Adineta ricciae</name>
    <name type="common">Rotifer</name>
    <dbReference type="NCBI Taxonomy" id="249248"/>
    <lineage>
        <taxon>Eukaryota</taxon>
        <taxon>Metazoa</taxon>
        <taxon>Spiralia</taxon>
        <taxon>Gnathifera</taxon>
        <taxon>Rotifera</taxon>
        <taxon>Eurotatoria</taxon>
        <taxon>Bdelloidea</taxon>
        <taxon>Adinetida</taxon>
        <taxon>Adinetidae</taxon>
        <taxon>Adineta</taxon>
    </lineage>
</organism>
<gene>
    <name evidence="2" type="ORF">XAT740_LOCUS53458</name>
</gene>
<dbReference type="PANTHER" id="PTHR21301">
    <property type="entry name" value="REVERSE TRANSCRIPTASE"/>
    <property type="match status" value="1"/>
</dbReference>
<dbReference type="InterPro" id="IPR000477">
    <property type="entry name" value="RT_dom"/>
</dbReference>
<evidence type="ECO:0000313" key="3">
    <source>
        <dbReference type="Proteomes" id="UP000663828"/>
    </source>
</evidence>
<keyword evidence="3" id="KW-1185">Reference proteome</keyword>
<dbReference type="PANTHER" id="PTHR21301:SF10">
    <property type="entry name" value="REVERSE TRANSCRIPTASE DOMAIN-CONTAINING PROTEIN"/>
    <property type="match status" value="1"/>
</dbReference>
<comment type="caution">
    <text evidence="2">The sequence shown here is derived from an EMBL/GenBank/DDBJ whole genome shotgun (WGS) entry which is preliminary data.</text>
</comment>
<feature type="domain" description="Reverse transcriptase" evidence="1">
    <location>
        <begin position="356"/>
        <end position="621"/>
    </location>
</feature>
<name>A0A816DY73_ADIRI</name>
<evidence type="ECO:0000259" key="1">
    <source>
        <dbReference type="PROSITE" id="PS50878"/>
    </source>
</evidence>